<dbReference type="Pfam" id="PF04055">
    <property type="entry name" value="Radical_SAM"/>
    <property type="match status" value="1"/>
</dbReference>
<dbReference type="InterPro" id="IPR058240">
    <property type="entry name" value="rSAM_sf"/>
</dbReference>
<organism evidence="9 10">
    <name type="scientific">Candidatus Zymogenus saltonus</name>
    <dbReference type="NCBI Taxonomy" id="2844893"/>
    <lineage>
        <taxon>Bacteria</taxon>
        <taxon>Deltaproteobacteria</taxon>
        <taxon>Candidatus Zymogenia</taxon>
        <taxon>Candidatus Zymogeniales</taxon>
        <taxon>Candidatus Zymogenaceae</taxon>
        <taxon>Candidatus Zymogenus</taxon>
    </lineage>
</organism>
<dbReference type="SFLD" id="SFLDG01386">
    <property type="entry name" value="main_SPASM_domain-containing"/>
    <property type="match status" value="1"/>
</dbReference>
<evidence type="ECO:0000256" key="7">
    <source>
        <dbReference type="SAM" id="MobiDB-lite"/>
    </source>
</evidence>
<gene>
    <name evidence="9" type="ORF">JW984_00400</name>
</gene>
<dbReference type="InterPro" id="IPR013785">
    <property type="entry name" value="Aldolase_TIM"/>
</dbReference>
<dbReference type="GO" id="GO:0003824">
    <property type="term" value="F:catalytic activity"/>
    <property type="evidence" value="ECO:0007669"/>
    <property type="project" value="InterPro"/>
</dbReference>
<dbReference type="SFLD" id="SFLDS00029">
    <property type="entry name" value="Radical_SAM"/>
    <property type="match status" value="1"/>
</dbReference>
<evidence type="ECO:0000256" key="5">
    <source>
        <dbReference type="ARBA" id="ARBA00023004"/>
    </source>
</evidence>
<keyword evidence="2" id="KW-0004">4Fe-4S</keyword>
<feature type="domain" description="Radical SAM core" evidence="8">
    <location>
        <begin position="15"/>
        <end position="227"/>
    </location>
</feature>
<evidence type="ECO:0000256" key="2">
    <source>
        <dbReference type="ARBA" id="ARBA00022485"/>
    </source>
</evidence>
<dbReference type="EMBL" id="JAFGIX010000003">
    <property type="protein sequence ID" value="MBN1571638.1"/>
    <property type="molecule type" value="Genomic_DNA"/>
</dbReference>
<dbReference type="CDD" id="cd01335">
    <property type="entry name" value="Radical_SAM"/>
    <property type="match status" value="1"/>
</dbReference>
<accession>A0A9D8PLZ8</accession>
<dbReference type="InterPro" id="IPR007197">
    <property type="entry name" value="rSAM"/>
</dbReference>
<evidence type="ECO:0000256" key="4">
    <source>
        <dbReference type="ARBA" id="ARBA00022723"/>
    </source>
</evidence>
<evidence type="ECO:0000256" key="1">
    <source>
        <dbReference type="ARBA" id="ARBA00001966"/>
    </source>
</evidence>
<evidence type="ECO:0000313" key="9">
    <source>
        <dbReference type="EMBL" id="MBN1571638.1"/>
    </source>
</evidence>
<evidence type="ECO:0000313" key="10">
    <source>
        <dbReference type="Proteomes" id="UP000809273"/>
    </source>
</evidence>
<dbReference type="AlphaFoldDB" id="A0A9D8PLZ8"/>
<comment type="cofactor">
    <cofactor evidence="1">
        <name>[4Fe-4S] cluster</name>
        <dbReference type="ChEBI" id="CHEBI:49883"/>
    </cofactor>
</comment>
<dbReference type="InterPro" id="IPR023885">
    <property type="entry name" value="4Fe4S-binding_SPASM_dom"/>
</dbReference>
<dbReference type="InterPro" id="IPR017200">
    <property type="entry name" value="PqqE-like"/>
</dbReference>
<proteinExistence type="predicted"/>
<sequence>MFLRSPDLKNRDKIESGLRLVAWEITRSCNLACDHCRASSEMGPYPGELTTEESLRLIEDIAAFSSPIVILTGGEPLMRKDVSEIARAGTELGLRMVLATNGTLLTRERARELLGAGIKRVSISIDGKDAKSHDDLRGVPGAFAGAVFGVESAKAEGLPFQINTTITKRNMGELSEIEDLVRRLGAVAHHLFLLVPTGRGRDMAEDSLDGEEYERILKDICRYEREAPHEVKVTCAPQYMRIKRETAAIDGVDIDSKGRGDKPAHGHPGGSGDLSASTRGCLGGISFLFISHGGDTQPCGYLEVSGGSVRERPIREIWEKSELFLRLRDYSLLTGKCGRCEYVDVCGGCRARAYYHHGDYLAPEPLCPYVPAKLKKGR</sequence>
<dbReference type="PANTHER" id="PTHR11228">
    <property type="entry name" value="RADICAL SAM DOMAIN PROTEIN"/>
    <property type="match status" value="1"/>
</dbReference>
<feature type="compositionally biased region" description="Basic and acidic residues" evidence="7">
    <location>
        <begin position="254"/>
        <end position="264"/>
    </location>
</feature>
<feature type="region of interest" description="Disordered" evidence="7">
    <location>
        <begin position="253"/>
        <end position="274"/>
    </location>
</feature>
<dbReference type="Gene3D" id="3.20.20.70">
    <property type="entry name" value="Aldolase class I"/>
    <property type="match status" value="1"/>
</dbReference>
<keyword evidence="5" id="KW-0408">Iron</keyword>
<dbReference type="PIRSF" id="PIRSF037420">
    <property type="entry name" value="PQQ_syn_pqqE"/>
    <property type="match status" value="1"/>
</dbReference>
<evidence type="ECO:0000259" key="8">
    <source>
        <dbReference type="PROSITE" id="PS51918"/>
    </source>
</evidence>
<dbReference type="GO" id="GO:0046872">
    <property type="term" value="F:metal ion binding"/>
    <property type="evidence" value="ECO:0007669"/>
    <property type="project" value="UniProtKB-KW"/>
</dbReference>
<dbReference type="CDD" id="cd21123">
    <property type="entry name" value="SPASM_MftC-like"/>
    <property type="match status" value="1"/>
</dbReference>
<dbReference type="SFLD" id="SFLDG01067">
    <property type="entry name" value="SPASM/twitch_domain_containing"/>
    <property type="match status" value="1"/>
</dbReference>
<comment type="caution">
    <text evidence="9">The sequence shown here is derived from an EMBL/GenBank/DDBJ whole genome shotgun (WGS) entry which is preliminary data.</text>
</comment>
<dbReference type="InterPro" id="IPR050377">
    <property type="entry name" value="Radical_SAM_PqqE_MftC-like"/>
</dbReference>
<keyword evidence="3" id="KW-0949">S-adenosyl-L-methionine</keyword>
<keyword evidence="6" id="KW-0411">Iron-sulfur</keyword>
<dbReference type="Proteomes" id="UP000809273">
    <property type="component" value="Unassembled WGS sequence"/>
</dbReference>
<name>A0A9D8PLZ8_9DELT</name>
<evidence type="ECO:0000256" key="6">
    <source>
        <dbReference type="ARBA" id="ARBA00023014"/>
    </source>
</evidence>
<keyword evidence="4" id="KW-0479">Metal-binding</keyword>
<dbReference type="Pfam" id="PF13186">
    <property type="entry name" value="SPASM"/>
    <property type="match status" value="1"/>
</dbReference>
<evidence type="ECO:0000256" key="3">
    <source>
        <dbReference type="ARBA" id="ARBA00022691"/>
    </source>
</evidence>
<dbReference type="GO" id="GO:0051539">
    <property type="term" value="F:4 iron, 4 sulfur cluster binding"/>
    <property type="evidence" value="ECO:0007669"/>
    <property type="project" value="UniProtKB-KW"/>
</dbReference>
<dbReference type="SUPFAM" id="SSF102114">
    <property type="entry name" value="Radical SAM enzymes"/>
    <property type="match status" value="1"/>
</dbReference>
<reference evidence="9" key="1">
    <citation type="journal article" date="2021" name="Environ. Microbiol.">
        <title>Genomic characterization of three novel Desulfobacterota classes expand the metabolic and phylogenetic diversity of the phylum.</title>
        <authorList>
            <person name="Murphy C.L."/>
            <person name="Biggerstaff J."/>
            <person name="Eichhorn A."/>
            <person name="Ewing E."/>
            <person name="Shahan R."/>
            <person name="Soriano D."/>
            <person name="Stewart S."/>
            <person name="VanMol K."/>
            <person name="Walker R."/>
            <person name="Walters P."/>
            <person name="Elshahed M.S."/>
            <person name="Youssef N.H."/>
        </authorList>
    </citation>
    <scope>NUCLEOTIDE SEQUENCE</scope>
    <source>
        <strain evidence="9">Zod_Metabat.24</strain>
    </source>
</reference>
<dbReference type="PROSITE" id="PS51918">
    <property type="entry name" value="RADICAL_SAM"/>
    <property type="match status" value="1"/>
</dbReference>
<reference evidence="9" key="2">
    <citation type="submission" date="2021-01" db="EMBL/GenBank/DDBJ databases">
        <authorList>
            <person name="Hahn C.R."/>
            <person name="Youssef N.H."/>
            <person name="Elshahed M."/>
        </authorList>
    </citation>
    <scope>NUCLEOTIDE SEQUENCE</scope>
    <source>
        <strain evidence="9">Zod_Metabat.24</strain>
    </source>
</reference>
<dbReference type="NCBIfam" id="TIGR04085">
    <property type="entry name" value="rSAM_more_4Fe4S"/>
    <property type="match status" value="1"/>
</dbReference>
<dbReference type="PANTHER" id="PTHR11228:SF34">
    <property type="entry name" value="TUNGSTEN-CONTAINING ALDEHYDE FERREDOXIN OXIDOREDUCTASE COFACTOR MODIFYING PROTEIN"/>
    <property type="match status" value="1"/>
</dbReference>
<protein>
    <submittedName>
        <fullName evidence="9">Radical SAM protein</fullName>
    </submittedName>
</protein>